<dbReference type="InterPro" id="IPR020624">
    <property type="entry name" value="Schiff_base-form_aldolases_CS"/>
</dbReference>
<evidence type="ECO:0000256" key="12">
    <source>
        <dbReference type="HAMAP-Rule" id="MF_00418"/>
    </source>
</evidence>
<protein>
    <recommendedName>
        <fullName evidence="4 12">4-hydroxy-tetrahydrodipicolinate synthase</fullName>
        <shortName evidence="12">HTPA synthase</shortName>
        <ecNumber evidence="4 12">4.3.3.7</ecNumber>
    </recommendedName>
</protein>
<dbReference type="PRINTS" id="PR00146">
    <property type="entry name" value="DHPICSNTHASE"/>
</dbReference>
<feature type="active site" description="Proton donor/acceptor" evidence="12 14">
    <location>
        <position position="132"/>
    </location>
</feature>
<dbReference type="GO" id="GO:0008840">
    <property type="term" value="F:4-hydroxy-tetrahydrodipicolinate synthase activity"/>
    <property type="evidence" value="ECO:0007669"/>
    <property type="project" value="UniProtKB-UniRule"/>
</dbReference>
<dbReference type="InterPro" id="IPR013785">
    <property type="entry name" value="Aldolase_TIM"/>
</dbReference>
<dbReference type="PIRSF" id="PIRSF001365">
    <property type="entry name" value="DHDPS"/>
    <property type="match status" value="1"/>
</dbReference>
<dbReference type="UniPathway" id="UPA00034">
    <property type="reaction ID" value="UER00017"/>
</dbReference>
<evidence type="ECO:0000313" key="16">
    <source>
        <dbReference type="EMBL" id="PSJ46647.1"/>
    </source>
</evidence>
<evidence type="ECO:0000256" key="4">
    <source>
        <dbReference type="ARBA" id="ARBA00012086"/>
    </source>
</evidence>
<dbReference type="GO" id="GO:0005829">
    <property type="term" value="C:cytosol"/>
    <property type="evidence" value="ECO:0007669"/>
    <property type="project" value="TreeGrafter"/>
</dbReference>
<evidence type="ECO:0000256" key="6">
    <source>
        <dbReference type="ARBA" id="ARBA00022605"/>
    </source>
</evidence>
<keyword evidence="17" id="KW-1185">Reference proteome</keyword>
<dbReference type="SMART" id="SM01130">
    <property type="entry name" value="DHDPS"/>
    <property type="match status" value="1"/>
</dbReference>
<sequence length="290" mass="31432">MFRGSLVALLTPFDGDRLDEAALRRMVEWHIEEGTHGIVPVGTTGESPTLSHDEHCRVIEIVVEQAAGRVPVIAGAGSNNPVEAIEYSNYAQQVGADATLHVAGYYNRPNQDGLYAHFKMLHDATELPIIVYNIPPRAVVDISPATMARIAALPRIAGVKDATGDLARPWAERQLIKKSFAWLSGEDGTAVSYNVAGGQGCISVTANVAPRLCAQLQELTLAGKWEEARALQDRLLPLHQAMFAEPNPACPKYGLSLLGLASEDCRIPVVPLQDGTKARIRQVMEELELI</sequence>
<dbReference type="HAMAP" id="MF_00418">
    <property type="entry name" value="DapA"/>
    <property type="match status" value="1"/>
</dbReference>
<comment type="function">
    <text evidence="1 12">Catalyzes the condensation of (S)-aspartate-beta-semialdehyde [(S)-ASA] and pyruvate to 4-hydroxy-tetrahydrodipicolinate (HTPA).</text>
</comment>
<keyword evidence="7 12" id="KW-0220">Diaminopimelate biosynthesis</keyword>
<dbReference type="AlphaFoldDB" id="A0A2P7R8T7"/>
<evidence type="ECO:0000256" key="8">
    <source>
        <dbReference type="ARBA" id="ARBA00023154"/>
    </source>
</evidence>
<evidence type="ECO:0000256" key="1">
    <source>
        <dbReference type="ARBA" id="ARBA00003294"/>
    </source>
</evidence>
<evidence type="ECO:0000256" key="11">
    <source>
        <dbReference type="ARBA" id="ARBA00047836"/>
    </source>
</evidence>
<evidence type="ECO:0000256" key="5">
    <source>
        <dbReference type="ARBA" id="ARBA00022490"/>
    </source>
</evidence>
<comment type="subcellular location">
    <subcellularLocation>
        <location evidence="12">Cytoplasm</location>
    </subcellularLocation>
</comment>
<evidence type="ECO:0000256" key="10">
    <source>
        <dbReference type="ARBA" id="ARBA00023270"/>
    </source>
</evidence>
<dbReference type="Gene3D" id="3.20.20.70">
    <property type="entry name" value="Aldolase class I"/>
    <property type="match status" value="1"/>
</dbReference>
<evidence type="ECO:0000256" key="9">
    <source>
        <dbReference type="ARBA" id="ARBA00023239"/>
    </source>
</evidence>
<evidence type="ECO:0000256" key="7">
    <source>
        <dbReference type="ARBA" id="ARBA00022915"/>
    </source>
</evidence>
<feature type="binding site" evidence="12 15">
    <location>
        <position position="44"/>
    </location>
    <ligand>
        <name>pyruvate</name>
        <dbReference type="ChEBI" id="CHEBI:15361"/>
    </ligand>
</feature>
<feature type="site" description="Part of a proton relay during catalysis" evidence="12">
    <location>
        <position position="106"/>
    </location>
</feature>
<dbReference type="OrthoDB" id="9782828at2"/>
<dbReference type="Proteomes" id="UP000240243">
    <property type="component" value="Unassembled WGS sequence"/>
</dbReference>
<dbReference type="PROSITE" id="PS00665">
    <property type="entry name" value="DHDPS_1"/>
    <property type="match status" value="1"/>
</dbReference>
<dbReference type="RefSeq" id="WP_106729259.1">
    <property type="nucleotide sequence ID" value="NZ_PXYG01000002.1"/>
</dbReference>
<evidence type="ECO:0000313" key="17">
    <source>
        <dbReference type="Proteomes" id="UP000240243"/>
    </source>
</evidence>
<evidence type="ECO:0000256" key="15">
    <source>
        <dbReference type="PIRSR" id="PIRSR001365-2"/>
    </source>
</evidence>
<dbReference type="PANTHER" id="PTHR12128:SF66">
    <property type="entry name" value="4-HYDROXY-2-OXOGLUTARATE ALDOLASE, MITOCHONDRIAL"/>
    <property type="match status" value="1"/>
</dbReference>
<evidence type="ECO:0000256" key="3">
    <source>
        <dbReference type="ARBA" id="ARBA00007592"/>
    </source>
</evidence>
<comment type="pathway">
    <text evidence="2 12">Amino-acid biosynthesis; L-lysine biosynthesis via DAP pathway; (S)-tetrahydrodipicolinate from L-aspartate: step 3/4.</text>
</comment>
<evidence type="ECO:0000256" key="13">
    <source>
        <dbReference type="PIRNR" id="PIRNR001365"/>
    </source>
</evidence>
<dbReference type="GO" id="GO:0019877">
    <property type="term" value="P:diaminopimelate biosynthetic process"/>
    <property type="evidence" value="ECO:0007669"/>
    <property type="project" value="UniProtKB-UniRule"/>
</dbReference>
<comment type="similarity">
    <text evidence="3 12 13">Belongs to the DapA family.</text>
</comment>
<dbReference type="SUPFAM" id="SSF51569">
    <property type="entry name" value="Aldolase"/>
    <property type="match status" value="1"/>
</dbReference>
<keyword evidence="8 12" id="KW-0457">Lysine biosynthesis</keyword>
<name>A0A2P7R8T7_9GAMM</name>
<evidence type="ECO:0000256" key="2">
    <source>
        <dbReference type="ARBA" id="ARBA00005120"/>
    </source>
</evidence>
<dbReference type="InterPro" id="IPR020625">
    <property type="entry name" value="Schiff_base-form_aldolases_AS"/>
</dbReference>
<dbReference type="CDD" id="cd00950">
    <property type="entry name" value="DHDPS"/>
    <property type="match status" value="1"/>
</dbReference>
<proteinExistence type="inferred from homology"/>
<comment type="catalytic activity">
    <reaction evidence="11 12">
        <text>L-aspartate 4-semialdehyde + pyruvate = (2S,4S)-4-hydroxy-2,3,4,5-tetrahydrodipicolinate + H2O + H(+)</text>
        <dbReference type="Rhea" id="RHEA:34171"/>
        <dbReference type="ChEBI" id="CHEBI:15361"/>
        <dbReference type="ChEBI" id="CHEBI:15377"/>
        <dbReference type="ChEBI" id="CHEBI:15378"/>
        <dbReference type="ChEBI" id="CHEBI:67139"/>
        <dbReference type="ChEBI" id="CHEBI:537519"/>
        <dbReference type="EC" id="4.3.3.7"/>
    </reaction>
</comment>
<dbReference type="InterPro" id="IPR002220">
    <property type="entry name" value="DapA-like"/>
</dbReference>
<dbReference type="NCBIfam" id="TIGR00674">
    <property type="entry name" value="dapA"/>
    <property type="match status" value="1"/>
</dbReference>
<dbReference type="EC" id="4.3.3.7" evidence="4 12"/>
<dbReference type="Pfam" id="PF00701">
    <property type="entry name" value="DHDPS"/>
    <property type="match status" value="1"/>
</dbReference>
<dbReference type="GO" id="GO:0009089">
    <property type="term" value="P:lysine biosynthetic process via diaminopimelate"/>
    <property type="evidence" value="ECO:0007669"/>
    <property type="project" value="UniProtKB-UniRule"/>
</dbReference>
<feature type="site" description="Part of a proton relay during catalysis" evidence="12">
    <location>
        <position position="43"/>
    </location>
</feature>
<feature type="active site" description="Schiff-base intermediate with substrate" evidence="12 14">
    <location>
        <position position="160"/>
    </location>
</feature>
<dbReference type="EMBL" id="PXYG01000002">
    <property type="protein sequence ID" value="PSJ46647.1"/>
    <property type="molecule type" value="Genomic_DNA"/>
</dbReference>
<accession>A0A2P7R8T7</accession>
<keyword evidence="10 12" id="KW-0704">Schiff base</keyword>
<dbReference type="InterPro" id="IPR005263">
    <property type="entry name" value="DapA"/>
</dbReference>
<comment type="caution">
    <text evidence="12">Was originally thought to be a dihydrodipicolinate synthase (DHDPS), catalyzing the condensation of (S)-aspartate-beta-semialdehyde [(S)-ASA] and pyruvate to dihydrodipicolinate (DHDP). However, it was shown in E.coli that the product of the enzymatic reaction is not dihydrodipicolinate but in fact (4S)-4-hydroxy-2,3,4,5-tetrahydro-(2S)-dipicolinic acid (HTPA), and that the consecutive dehydration reaction leading to DHDP is not spontaneous but catalyzed by DapB.</text>
</comment>
<dbReference type="PROSITE" id="PS00666">
    <property type="entry name" value="DHDPS_2"/>
    <property type="match status" value="1"/>
</dbReference>
<keyword evidence="6 12" id="KW-0028">Amino-acid biosynthesis</keyword>
<reference evidence="16 17" key="1">
    <citation type="submission" date="2018-03" db="EMBL/GenBank/DDBJ databases">
        <title>The draft genome of Zobellella sp. 59N8.</title>
        <authorList>
            <person name="Liu L."/>
            <person name="Li L."/>
            <person name="Zhang X."/>
            <person name="Liang L."/>
            <person name="Wang T."/>
        </authorList>
    </citation>
    <scope>NUCLEOTIDE SEQUENCE [LARGE SCALE GENOMIC DNA]</scope>
    <source>
        <strain evidence="16 17">59N8</strain>
    </source>
</reference>
<gene>
    <name evidence="12" type="primary">dapA</name>
    <name evidence="16" type="ORF">C7H85_08505</name>
</gene>
<keyword evidence="9 12" id="KW-0456">Lyase</keyword>
<feature type="binding site" evidence="12 15">
    <location>
        <position position="202"/>
    </location>
    <ligand>
        <name>pyruvate</name>
        <dbReference type="ChEBI" id="CHEBI:15361"/>
    </ligand>
</feature>
<dbReference type="PANTHER" id="PTHR12128">
    <property type="entry name" value="DIHYDRODIPICOLINATE SYNTHASE"/>
    <property type="match status" value="1"/>
</dbReference>
<keyword evidence="5 12" id="KW-0963">Cytoplasm</keyword>
<organism evidence="16 17">
    <name type="scientific">Zobellella endophytica</name>
    <dbReference type="NCBI Taxonomy" id="2116700"/>
    <lineage>
        <taxon>Bacteria</taxon>
        <taxon>Pseudomonadati</taxon>
        <taxon>Pseudomonadota</taxon>
        <taxon>Gammaproteobacteria</taxon>
        <taxon>Aeromonadales</taxon>
        <taxon>Aeromonadaceae</taxon>
        <taxon>Zobellella</taxon>
    </lineage>
</organism>
<evidence type="ECO:0000256" key="14">
    <source>
        <dbReference type="PIRSR" id="PIRSR001365-1"/>
    </source>
</evidence>
<comment type="subunit">
    <text evidence="12">Homotetramer; dimer of dimers.</text>
</comment>
<comment type="caution">
    <text evidence="16">The sequence shown here is derived from an EMBL/GenBank/DDBJ whole genome shotgun (WGS) entry which is preliminary data.</text>
</comment>